<dbReference type="InterPro" id="IPR029020">
    <property type="entry name" value="Ammonium/urea_transptr"/>
</dbReference>
<feature type="compositionally biased region" description="Basic and acidic residues" evidence="8">
    <location>
        <begin position="346"/>
        <end position="360"/>
    </location>
</feature>
<comment type="similarity">
    <text evidence="2">Belongs to the ammonia transporter channel (TC 1.A.11.2) family.</text>
</comment>
<keyword evidence="11" id="KW-1185">Reference proteome</keyword>
<comment type="subcellular location">
    <subcellularLocation>
        <location evidence="1">Membrane</location>
        <topology evidence="1">Multi-pass membrane protein</topology>
    </subcellularLocation>
</comment>
<dbReference type="GO" id="GO:0005886">
    <property type="term" value="C:plasma membrane"/>
    <property type="evidence" value="ECO:0007669"/>
    <property type="project" value="TreeGrafter"/>
</dbReference>
<feature type="transmembrane region" description="Helical" evidence="9">
    <location>
        <begin position="119"/>
        <end position="141"/>
    </location>
</feature>
<reference evidence="12" key="1">
    <citation type="submission" date="2022-11" db="UniProtKB">
        <authorList>
            <consortium name="WormBaseParasite"/>
        </authorList>
    </citation>
    <scope>IDENTIFICATION</scope>
</reference>
<feature type="transmembrane region" description="Helical" evidence="9">
    <location>
        <begin position="202"/>
        <end position="220"/>
    </location>
</feature>
<dbReference type="AlphaFoldDB" id="A0A914WLQ3"/>
<feature type="domain" description="Ammonium transporter AmtB-like" evidence="10">
    <location>
        <begin position="1"/>
        <end position="295"/>
    </location>
</feature>
<evidence type="ECO:0000256" key="8">
    <source>
        <dbReference type="SAM" id="MobiDB-lite"/>
    </source>
</evidence>
<dbReference type="PANTHER" id="PTHR11730:SF29">
    <property type="entry name" value="AMMONIUM TRANSPORTER 3-RELATED"/>
    <property type="match status" value="1"/>
</dbReference>
<evidence type="ECO:0000256" key="9">
    <source>
        <dbReference type="SAM" id="Phobius"/>
    </source>
</evidence>
<feature type="transmembrane region" description="Helical" evidence="9">
    <location>
        <begin position="173"/>
        <end position="190"/>
    </location>
</feature>
<dbReference type="GO" id="GO:0097272">
    <property type="term" value="P:ammonium homeostasis"/>
    <property type="evidence" value="ECO:0007669"/>
    <property type="project" value="TreeGrafter"/>
</dbReference>
<evidence type="ECO:0000313" key="11">
    <source>
        <dbReference type="Proteomes" id="UP000887566"/>
    </source>
</evidence>
<keyword evidence="6 9" id="KW-0472">Membrane</keyword>
<evidence type="ECO:0000259" key="10">
    <source>
        <dbReference type="Pfam" id="PF00909"/>
    </source>
</evidence>
<dbReference type="WBParaSite" id="PSAMB.scaffold4665size13920.g24875.t1">
    <property type="protein sequence ID" value="PSAMB.scaffold4665size13920.g24875.t1"/>
    <property type="gene ID" value="PSAMB.scaffold4665size13920.g24875"/>
</dbReference>
<evidence type="ECO:0000256" key="3">
    <source>
        <dbReference type="ARBA" id="ARBA00022448"/>
    </source>
</evidence>
<keyword evidence="5 9" id="KW-1133">Transmembrane helix</keyword>
<dbReference type="PROSITE" id="PS01219">
    <property type="entry name" value="AMMONIUM_TRANSP"/>
    <property type="match status" value="1"/>
</dbReference>
<evidence type="ECO:0000256" key="1">
    <source>
        <dbReference type="ARBA" id="ARBA00004141"/>
    </source>
</evidence>
<dbReference type="PANTHER" id="PTHR11730">
    <property type="entry name" value="AMMONIUM TRANSPORTER"/>
    <property type="match status" value="1"/>
</dbReference>
<feature type="transmembrane region" description="Helical" evidence="9">
    <location>
        <begin position="240"/>
        <end position="269"/>
    </location>
</feature>
<dbReference type="SUPFAM" id="SSF111352">
    <property type="entry name" value="Ammonium transporter"/>
    <property type="match status" value="1"/>
</dbReference>
<sequence>MAERVKLKSYIVFASIVVLIFALPAHWVWSPHGVFRKMGVVDFAGCAPVHLVGGVVGLVSTIYLKPRQNRFGPNGKSEMSSPTNALLGTFMLWWGWLGFNTGCTWGITGGRWRLASRSAVSTMLSSIGGGVMSIIISVVATRKCHINFLIDGLLSALVSVTAICAVARPWQSLLIGMIGATLALSTVPLLERLQIDDPVGIIPVHVVSSIWGMLAVGLFAKEDRVHDITHGSAGLFYSGSFRLLGIQALTTVAVSVWCAVIGFFLLLIIDKSPLGLRMSSADELIGADVLEHGLTGHNIAGYDVEDTLKNTRAFGSAMQALSKWKAITRTSAIRRKEEEERIKQASSWLEHEQPIHESHKPSSARTSISAVVLGNASNCNGAQARRQQLRRSYTTDV</sequence>
<protein>
    <submittedName>
        <fullName evidence="12">Ammonium transporter AmtB-like domain-containing protein</fullName>
    </submittedName>
</protein>
<evidence type="ECO:0000256" key="2">
    <source>
        <dbReference type="ARBA" id="ARBA00005887"/>
    </source>
</evidence>
<dbReference type="Proteomes" id="UP000887566">
    <property type="component" value="Unplaced"/>
</dbReference>
<feature type="transmembrane region" description="Helical" evidence="9">
    <location>
        <begin position="148"/>
        <end position="167"/>
    </location>
</feature>
<evidence type="ECO:0000313" key="12">
    <source>
        <dbReference type="WBParaSite" id="PSAMB.scaffold4665size13920.g24875.t1"/>
    </source>
</evidence>
<keyword evidence="7" id="KW-0924">Ammonia transport</keyword>
<dbReference type="FunFam" id="1.10.3430.10:FF:000008">
    <property type="entry name" value="Ammonium transporter"/>
    <property type="match status" value="1"/>
</dbReference>
<dbReference type="InterPro" id="IPR018047">
    <property type="entry name" value="Ammonium_transpt_CS"/>
</dbReference>
<dbReference type="Gene3D" id="1.10.3430.10">
    <property type="entry name" value="Ammonium transporter AmtB like domains"/>
    <property type="match status" value="1"/>
</dbReference>
<name>A0A914WLQ3_9BILA</name>
<evidence type="ECO:0000256" key="7">
    <source>
        <dbReference type="ARBA" id="ARBA00023177"/>
    </source>
</evidence>
<accession>A0A914WLQ3</accession>
<keyword evidence="4 9" id="KW-0812">Transmembrane</keyword>
<dbReference type="GO" id="GO:0008519">
    <property type="term" value="F:ammonium channel activity"/>
    <property type="evidence" value="ECO:0007669"/>
    <property type="project" value="InterPro"/>
</dbReference>
<evidence type="ECO:0000256" key="5">
    <source>
        <dbReference type="ARBA" id="ARBA00022989"/>
    </source>
</evidence>
<feature type="transmembrane region" description="Helical" evidence="9">
    <location>
        <begin position="41"/>
        <end position="64"/>
    </location>
</feature>
<evidence type="ECO:0000256" key="4">
    <source>
        <dbReference type="ARBA" id="ARBA00022692"/>
    </source>
</evidence>
<proteinExistence type="inferred from homology"/>
<keyword evidence="3" id="KW-0813">Transport</keyword>
<feature type="transmembrane region" description="Helical" evidence="9">
    <location>
        <begin position="85"/>
        <end position="107"/>
    </location>
</feature>
<feature type="transmembrane region" description="Helical" evidence="9">
    <location>
        <begin position="7"/>
        <end position="29"/>
    </location>
</feature>
<dbReference type="InterPro" id="IPR024041">
    <property type="entry name" value="NH4_transpt_AmtB-like_dom"/>
</dbReference>
<evidence type="ECO:0000256" key="6">
    <source>
        <dbReference type="ARBA" id="ARBA00023136"/>
    </source>
</evidence>
<feature type="region of interest" description="Disordered" evidence="8">
    <location>
        <begin position="346"/>
        <end position="366"/>
    </location>
</feature>
<dbReference type="Pfam" id="PF00909">
    <property type="entry name" value="Ammonium_transp"/>
    <property type="match status" value="1"/>
</dbReference>
<organism evidence="11 12">
    <name type="scientific">Plectus sambesii</name>
    <dbReference type="NCBI Taxonomy" id="2011161"/>
    <lineage>
        <taxon>Eukaryota</taxon>
        <taxon>Metazoa</taxon>
        <taxon>Ecdysozoa</taxon>
        <taxon>Nematoda</taxon>
        <taxon>Chromadorea</taxon>
        <taxon>Plectida</taxon>
        <taxon>Plectina</taxon>
        <taxon>Plectoidea</taxon>
        <taxon>Plectidae</taxon>
        <taxon>Plectus</taxon>
    </lineage>
</organism>